<dbReference type="PANTHER" id="PTHR31009">
    <property type="entry name" value="S-ADENOSYL-L-METHIONINE:CARBOXYL METHYLTRANSFERASE FAMILY PROTEIN"/>
    <property type="match status" value="1"/>
</dbReference>
<name>A0A8T0XF86_PANVG</name>
<dbReference type="Gene3D" id="3.40.50.150">
    <property type="entry name" value="Vaccinia Virus protein VP39"/>
    <property type="match status" value="1"/>
</dbReference>
<dbReference type="EMBL" id="CM029037">
    <property type="protein sequence ID" value="KAG2657995.1"/>
    <property type="molecule type" value="Genomic_DNA"/>
</dbReference>
<dbReference type="InterPro" id="IPR029063">
    <property type="entry name" value="SAM-dependent_MTases_sf"/>
</dbReference>
<evidence type="ECO:0000313" key="4">
    <source>
        <dbReference type="EMBL" id="KAG2657995.1"/>
    </source>
</evidence>
<dbReference type="SUPFAM" id="SSF53335">
    <property type="entry name" value="S-adenosyl-L-methionine-dependent methyltransferases"/>
    <property type="match status" value="1"/>
</dbReference>
<dbReference type="GO" id="GO:0046872">
    <property type="term" value="F:metal ion binding"/>
    <property type="evidence" value="ECO:0007669"/>
    <property type="project" value="UniProtKB-KW"/>
</dbReference>
<dbReference type="AlphaFoldDB" id="A0A8T0XF86"/>
<dbReference type="InterPro" id="IPR005299">
    <property type="entry name" value="MeTrfase_7"/>
</dbReference>
<gene>
    <name evidence="4" type="ORF">PVAP13_1KG274100</name>
</gene>
<accession>A0A8T0XF86</accession>
<evidence type="ECO:0000256" key="1">
    <source>
        <dbReference type="ARBA" id="ARBA00008908"/>
    </source>
</evidence>
<keyword evidence="2" id="KW-0479">Metal-binding</keyword>
<comment type="similarity">
    <text evidence="1">Belongs to the methyltransferase superfamily. Type-7 methyltransferase family. SABATH subfamily.</text>
</comment>
<evidence type="ECO:0000256" key="3">
    <source>
        <dbReference type="ARBA" id="ARBA00022842"/>
    </source>
</evidence>
<dbReference type="Gene3D" id="1.10.1200.270">
    <property type="entry name" value="Methyltransferase, alpha-helical capping domain"/>
    <property type="match status" value="1"/>
</dbReference>
<organism evidence="4 5">
    <name type="scientific">Panicum virgatum</name>
    <name type="common">Blackwell switchgrass</name>
    <dbReference type="NCBI Taxonomy" id="38727"/>
    <lineage>
        <taxon>Eukaryota</taxon>
        <taxon>Viridiplantae</taxon>
        <taxon>Streptophyta</taxon>
        <taxon>Embryophyta</taxon>
        <taxon>Tracheophyta</taxon>
        <taxon>Spermatophyta</taxon>
        <taxon>Magnoliopsida</taxon>
        <taxon>Liliopsida</taxon>
        <taxon>Poales</taxon>
        <taxon>Poaceae</taxon>
        <taxon>PACMAD clade</taxon>
        <taxon>Panicoideae</taxon>
        <taxon>Panicodae</taxon>
        <taxon>Paniceae</taxon>
        <taxon>Panicinae</taxon>
        <taxon>Panicum</taxon>
        <taxon>Panicum sect. Hiantes</taxon>
    </lineage>
</organism>
<keyword evidence="3" id="KW-0460">Magnesium</keyword>
<sequence>MAMFCASSLLGSCYSPPFPTRLSTQRLQRGLASPPFARCSGPATPASMVSAGGGCAPVQAMTVERDLHMAAGDGKHSYAVNSIFQRKTVMEIWPELRKAVKEAVKSLSPGTGSTMVAADLGCSSGPNTLLVISEVMSTVRAHVRDNSGAMEVQFFLNDLPGNDFNLVFRSLEQLHGPVAAEEKAAAAAAPCYVAGLPGSMYTRIFPCQSVHLFHSSHCLIWRSKVPEDLSNGTYVNAGNIYIGKTTPQVVVKLFREQFEKDFELFLTLRCKELVSGGRMVLTFAGRKRGEMPMHGGVARVRELLSEALQHLVQKGHIEKKKLRSFNMPYYAPSGDEVTQLIKKNDLFDIEDIRLFESNWDAHDDSDGYTVPDCSSSAENIAKIIRAGIEPLIINHFGEDILDELFMAYTSILEKDLEKGKAMCPVILVLLKKSKH</sequence>
<keyword evidence="5" id="KW-1185">Reference proteome</keyword>
<comment type="caution">
    <text evidence="4">The sequence shown here is derived from an EMBL/GenBank/DDBJ whole genome shotgun (WGS) entry which is preliminary data.</text>
</comment>
<dbReference type="GO" id="GO:0008168">
    <property type="term" value="F:methyltransferase activity"/>
    <property type="evidence" value="ECO:0007669"/>
    <property type="project" value="InterPro"/>
</dbReference>
<reference evidence="4" key="1">
    <citation type="submission" date="2020-05" db="EMBL/GenBank/DDBJ databases">
        <title>WGS assembly of Panicum virgatum.</title>
        <authorList>
            <person name="Lovell J.T."/>
            <person name="Jenkins J."/>
            <person name="Shu S."/>
            <person name="Juenger T.E."/>
            <person name="Schmutz J."/>
        </authorList>
    </citation>
    <scope>NUCLEOTIDE SEQUENCE</scope>
    <source>
        <strain evidence="4">AP13</strain>
    </source>
</reference>
<evidence type="ECO:0000256" key="2">
    <source>
        <dbReference type="ARBA" id="ARBA00022723"/>
    </source>
</evidence>
<dbReference type="InterPro" id="IPR042086">
    <property type="entry name" value="MeTrfase_capping"/>
</dbReference>
<proteinExistence type="inferred from homology"/>
<evidence type="ECO:0000313" key="5">
    <source>
        <dbReference type="Proteomes" id="UP000823388"/>
    </source>
</evidence>
<dbReference type="Proteomes" id="UP000823388">
    <property type="component" value="Chromosome 1K"/>
</dbReference>
<dbReference type="OrthoDB" id="1523883at2759"/>
<dbReference type="Pfam" id="PF03492">
    <property type="entry name" value="Methyltransf_7"/>
    <property type="match status" value="1"/>
</dbReference>
<protein>
    <submittedName>
        <fullName evidence="4">Uncharacterized protein</fullName>
    </submittedName>
</protein>